<proteinExistence type="predicted"/>
<protein>
    <submittedName>
        <fullName evidence="1">Uncharacterized protein</fullName>
    </submittedName>
</protein>
<name>A0A0E9XZL6_ANGAN</name>
<dbReference type="AlphaFoldDB" id="A0A0E9XZL6"/>
<organism evidence="1">
    <name type="scientific">Anguilla anguilla</name>
    <name type="common">European freshwater eel</name>
    <name type="synonym">Muraena anguilla</name>
    <dbReference type="NCBI Taxonomy" id="7936"/>
    <lineage>
        <taxon>Eukaryota</taxon>
        <taxon>Metazoa</taxon>
        <taxon>Chordata</taxon>
        <taxon>Craniata</taxon>
        <taxon>Vertebrata</taxon>
        <taxon>Euteleostomi</taxon>
        <taxon>Actinopterygii</taxon>
        <taxon>Neopterygii</taxon>
        <taxon>Teleostei</taxon>
        <taxon>Anguilliformes</taxon>
        <taxon>Anguillidae</taxon>
        <taxon>Anguilla</taxon>
    </lineage>
</organism>
<sequence>MLENKTETLKHTHRHTHIHTQKLNFHDQISPCFFSSVGHSRQFLFQTQEETDITVYAFLFQF</sequence>
<accession>A0A0E9XZL6</accession>
<dbReference type="EMBL" id="GBXM01001439">
    <property type="protein sequence ID" value="JAI07139.1"/>
    <property type="molecule type" value="Transcribed_RNA"/>
</dbReference>
<evidence type="ECO:0000313" key="1">
    <source>
        <dbReference type="EMBL" id="JAI07139.1"/>
    </source>
</evidence>
<reference evidence="1" key="2">
    <citation type="journal article" date="2015" name="Fish Shellfish Immunol.">
        <title>Early steps in the European eel (Anguilla anguilla)-Vibrio vulnificus interaction in the gills: Role of the RtxA13 toxin.</title>
        <authorList>
            <person name="Callol A."/>
            <person name="Pajuelo D."/>
            <person name="Ebbesson L."/>
            <person name="Teles M."/>
            <person name="MacKenzie S."/>
            <person name="Amaro C."/>
        </authorList>
    </citation>
    <scope>NUCLEOTIDE SEQUENCE</scope>
</reference>
<reference evidence="1" key="1">
    <citation type="submission" date="2014-11" db="EMBL/GenBank/DDBJ databases">
        <authorList>
            <person name="Amaro Gonzalez C."/>
        </authorList>
    </citation>
    <scope>NUCLEOTIDE SEQUENCE</scope>
</reference>